<sequence length="1655" mass="177787">MNFFGLSNGETSTLNPTTTRGTNDFAVGSGLVVDSKVLQDLHNLKNLGPRQDTTTRSYPLDPSLLNSTRLFANLAEAIRDTINPSYFILTKHDVGNYSSPPLIRQHKQSVTRLPTPKSVSETDENSSPNALKGTGTNAKMPHLIASLQAMMEKSPKQPQDSEEDKNNNGKNENEKEYSGGSRVGAEEFLLLFSNKSPILPDDGEYIILIPRPTELKFPTDTRPSAETTADIFTQGREFLDFAEELRADRTIKPHSAVRRRAPTIDPAEERIGPVPSSGETEDPLEHPVRGAFYGLSTDPATLNWLAPYSGGFGLREPRKGDSGERTEKKIDDAQTNSSNLVDEDYEDFPLAESNTLGVASPPTLLPEDLQGLTLAEYYAKYFPTAQDPQVFFNPLATGSYPAPNSNSPRPTIAGVRSPEQYGYFYQGQYPQFNLGANPYDFALANFPTGVPGQDGNAYSPNQTPQDTTPADNIGNRAPAVPELAEEGTSTTEPTSTPDYAYDEVGGVSYDYQDSSVPDYINGGNQDYASDTTFDSVYPDYDVQLESINNSTGLPTINPLVVDDNTETGPGDTFGSLDADFGGLRVNGEADLTQAATQRPDFPTTGQGANTSILDTLETVLSRNREDFGFNSDVPDGENVRYDQGILDAIIGGEVGEGGPGPSGNIPLDYDYTTGDIAPGGIPLPSVTEVPVSSSSITPIGSEANTNRSSFSESADGNSASGLDALGTGTSAGVDDPRFTNVPVDILVFTAAPTSGIHIPVTEDPIIASFDVGGTDLTREGPFNAIPTENPISNGENDGNISNDNASGVLETTTTVPVFETTTMSSPVFETTTVSSPVFETITEFSPAFETTPSVPVFDTTTVSLPPDLIFPDSNDNAVPSFSNDDASFSNDNAVPSFSNDITTVVPDVTDAILNVGTPGNQNIVFGGEGQQDQNLQGFSGESQTNTDIQGIEEVEQPPSGNLAFPQVPTQNGNPNANQQVTGDESQQASEDTQLQSTGNDNGTRQAAGTNPTAGVPFTNDQAERQESSGVQINDATSLDTGVPLNITDEQIDTKDDVNQRPNLASQLPFLELPEGAFGFTVTLGEINNTQSNSEGNINDPLQNNTQITTGENTDDQIQDNPQSVAENIDDLLQNSAQNITEISNDRVQTATQDSSTDVLNSQTEEADVSFRQGNDTLLDFLSNDTDILINESAAEDTVPLLNIPGRVEPSDISSQTPVEVLLLGESDENTGAPTSAKGTQGDNGCNDTGDLTHNAELSVDFSSSEEPIILLDSSVELASIEDSGKDKKQDFISLFQDQLDAIRKEIDTRDKLSAQAGGTPVLPLPSVGFTGFGVQNQLTTNVLSPTPAVLKVTETTTKTVFVPIVKPTNSPITTKKVPSTLKVQGGPTPKPGIWRPTFGLPFQTQTSRPTSVKGFSKQPSLASFLGGPTRPANFGYGNYNNQPSVGAITTPGQGQYTRPSSLYDNPSQQQNPGTYSESQGQTQNDEEREKWVWRNRFSSVPIRGREHEYIKNRPLTYTTNNFAPGSVSQGGSHYAGSTYAQNRPKHTEYGKDSETERWVWTSNRNPSTPLPIKNTWIPDNYLFSPSVVNYVYSRVGSDTSETPVTDSAKNLGNTVTQSGPTATTPYYWYNSHSHTDPRVSATSRSERSPPTSRHH</sequence>
<feature type="compositionally biased region" description="Polar residues" evidence="1">
    <location>
        <begin position="1450"/>
        <end position="1483"/>
    </location>
</feature>
<name>A0A3R7PEP0_PENVA</name>
<dbReference type="Proteomes" id="UP000283509">
    <property type="component" value="Unassembled WGS sequence"/>
</dbReference>
<gene>
    <name evidence="2" type="ORF">C7M84_018696</name>
</gene>
<feature type="region of interest" description="Disordered" evidence="1">
    <location>
        <begin position="99"/>
        <end position="138"/>
    </location>
</feature>
<evidence type="ECO:0000313" key="2">
    <source>
        <dbReference type="EMBL" id="ROT63420.1"/>
    </source>
</evidence>
<dbReference type="OrthoDB" id="6367346at2759"/>
<reference evidence="2 3" key="1">
    <citation type="submission" date="2018-04" db="EMBL/GenBank/DDBJ databases">
        <authorList>
            <person name="Zhang X."/>
            <person name="Yuan J."/>
            <person name="Li F."/>
            <person name="Xiang J."/>
        </authorList>
    </citation>
    <scope>NUCLEOTIDE SEQUENCE [LARGE SCALE GENOMIC DNA]</scope>
    <source>
        <tissue evidence="2">Muscle</tissue>
    </source>
</reference>
<feature type="compositionally biased region" description="Polar residues" evidence="1">
    <location>
        <begin position="703"/>
        <end position="720"/>
    </location>
</feature>
<comment type="caution">
    <text evidence="2">The sequence shown here is derived from an EMBL/GenBank/DDBJ whole genome shotgun (WGS) entry which is preliminary data.</text>
</comment>
<evidence type="ECO:0000256" key="1">
    <source>
        <dbReference type="SAM" id="MobiDB-lite"/>
    </source>
</evidence>
<keyword evidence="3" id="KW-1185">Reference proteome</keyword>
<organism evidence="2 3">
    <name type="scientific">Penaeus vannamei</name>
    <name type="common">Whiteleg shrimp</name>
    <name type="synonym">Litopenaeus vannamei</name>
    <dbReference type="NCBI Taxonomy" id="6689"/>
    <lineage>
        <taxon>Eukaryota</taxon>
        <taxon>Metazoa</taxon>
        <taxon>Ecdysozoa</taxon>
        <taxon>Arthropoda</taxon>
        <taxon>Crustacea</taxon>
        <taxon>Multicrustacea</taxon>
        <taxon>Malacostraca</taxon>
        <taxon>Eumalacostraca</taxon>
        <taxon>Eucarida</taxon>
        <taxon>Decapoda</taxon>
        <taxon>Dendrobranchiata</taxon>
        <taxon>Penaeoidea</taxon>
        <taxon>Penaeidae</taxon>
        <taxon>Penaeus</taxon>
    </lineage>
</organism>
<feature type="compositionally biased region" description="Low complexity" evidence="1">
    <location>
        <begin position="688"/>
        <end position="702"/>
    </location>
</feature>
<feature type="compositionally biased region" description="Basic and acidic residues" evidence="1">
    <location>
        <begin position="315"/>
        <end position="332"/>
    </location>
</feature>
<feature type="region of interest" description="Disordered" evidence="1">
    <location>
        <begin position="313"/>
        <end position="338"/>
    </location>
</feature>
<feature type="region of interest" description="Disordered" evidence="1">
    <location>
        <begin position="1598"/>
        <end position="1655"/>
    </location>
</feature>
<feature type="compositionally biased region" description="Polar residues" evidence="1">
    <location>
        <begin position="1598"/>
        <end position="1624"/>
    </location>
</feature>
<feature type="compositionally biased region" description="Polar residues" evidence="1">
    <location>
        <begin position="125"/>
        <end position="137"/>
    </location>
</feature>
<feature type="region of interest" description="Disordered" evidence="1">
    <location>
        <begin position="151"/>
        <end position="180"/>
    </location>
</feature>
<protein>
    <submittedName>
        <fullName evidence="2">Uncharacterized protein</fullName>
    </submittedName>
</protein>
<reference evidence="2 3" key="2">
    <citation type="submission" date="2019-01" db="EMBL/GenBank/DDBJ databases">
        <title>The decoding of complex shrimp genome reveals the adaptation for benthos swimmer, frequently molting mechanism and breeding impact on genome.</title>
        <authorList>
            <person name="Sun Y."/>
            <person name="Gao Y."/>
            <person name="Yu Y."/>
        </authorList>
    </citation>
    <scope>NUCLEOTIDE SEQUENCE [LARGE SCALE GENOMIC DNA]</scope>
    <source>
        <tissue evidence="2">Muscle</tissue>
    </source>
</reference>
<feature type="compositionally biased region" description="Polar residues" evidence="1">
    <location>
        <begin position="8"/>
        <end position="22"/>
    </location>
</feature>
<feature type="region of interest" description="Disordered" evidence="1">
    <location>
        <begin position="1090"/>
        <end position="1114"/>
    </location>
</feature>
<feature type="compositionally biased region" description="Polar residues" evidence="1">
    <location>
        <begin position="967"/>
        <end position="1012"/>
    </location>
</feature>
<feature type="region of interest" description="Disordered" evidence="1">
    <location>
        <begin position="1"/>
        <end position="22"/>
    </location>
</feature>
<feature type="compositionally biased region" description="Polar residues" evidence="1">
    <location>
        <begin position="930"/>
        <end position="948"/>
    </location>
</feature>
<feature type="compositionally biased region" description="Polar residues" evidence="1">
    <location>
        <begin position="1090"/>
        <end position="1111"/>
    </location>
</feature>
<feature type="region of interest" description="Disordered" evidence="1">
    <location>
        <begin position="688"/>
        <end position="735"/>
    </location>
</feature>
<feature type="compositionally biased region" description="Polar residues" evidence="1">
    <location>
        <begin position="456"/>
        <end position="470"/>
    </location>
</feature>
<evidence type="ECO:0000313" key="3">
    <source>
        <dbReference type="Proteomes" id="UP000283509"/>
    </source>
</evidence>
<feature type="region of interest" description="Disordered" evidence="1">
    <location>
        <begin position="1376"/>
        <end position="1395"/>
    </location>
</feature>
<feature type="region of interest" description="Disordered" evidence="1">
    <location>
        <begin position="1445"/>
        <end position="1488"/>
    </location>
</feature>
<proteinExistence type="predicted"/>
<feature type="region of interest" description="Disordered" evidence="1">
    <location>
        <begin position="923"/>
        <end position="1044"/>
    </location>
</feature>
<accession>A0A3R7PEP0</accession>
<feature type="region of interest" description="Disordered" evidence="1">
    <location>
        <begin position="452"/>
        <end position="476"/>
    </location>
</feature>
<feature type="compositionally biased region" description="Basic and acidic residues" evidence="1">
    <location>
        <begin position="164"/>
        <end position="177"/>
    </location>
</feature>
<feature type="compositionally biased region" description="Low complexity" evidence="1">
    <location>
        <begin position="1640"/>
        <end position="1655"/>
    </location>
</feature>
<feature type="compositionally biased region" description="Polar residues" evidence="1">
    <location>
        <begin position="1027"/>
        <end position="1039"/>
    </location>
</feature>
<dbReference type="EMBL" id="QCYY01003442">
    <property type="protein sequence ID" value="ROT63420.1"/>
    <property type="molecule type" value="Genomic_DNA"/>
</dbReference>